<dbReference type="OrthoDB" id="974105at2"/>
<evidence type="ECO:0000313" key="4">
    <source>
        <dbReference type="EMBL" id="SDN04350.1"/>
    </source>
</evidence>
<dbReference type="SUPFAM" id="SSF52540">
    <property type="entry name" value="P-loop containing nucleoside triphosphate hydrolases"/>
    <property type="match status" value="1"/>
</dbReference>
<dbReference type="InterPro" id="IPR027417">
    <property type="entry name" value="P-loop_NTPase"/>
</dbReference>
<dbReference type="Pfam" id="PF01926">
    <property type="entry name" value="MMR_HSR1"/>
    <property type="match status" value="1"/>
</dbReference>
<dbReference type="GO" id="GO:0000028">
    <property type="term" value="P:ribosomal small subunit assembly"/>
    <property type="evidence" value="ECO:0007669"/>
    <property type="project" value="TreeGrafter"/>
</dbReference>
<evidence type="ECO:0000256" key="1">
    <source>
        <dbReference type="SAM" id="MobiDB-lite"/>
    </source>
</evidence>
<keyword evidence="2" id="KW-0812">Transmembrane</keyword>
<dbReference type="PANTHER" id="PTHR42698:SF1">
    <property type="entry name" value="GTPASE ERA, MITOCHONDRIAL"/>
    <property type="match status" value="1"/>
</dbReference>
<evidence type="ECO:0000313" key="5">
    <source>
        <dbReference type="Proteomes" id="UP000199671"/>
    </source>
</evidence>
<organism evidence="4 5">
    <name type="scientific">Actinomyces ruminicola</name>
    <dbReference type="NCBI Taxonomy" id="332524"/>
    <lineage>
        <taxon>Bacteria</taxon>
        <taxon>Bacillati</taxon>
        <taxon>Actinomycetota</taxon>
        <taxon>Actinomycetes</taxon>
        <taxon>Actinomycetales</taxon>
        <taxon>Actinomycetaceae</taxon>
        <taxon>Actinomyces</taxon>
    </lineage>
</organism>
<dbReference type="GO" id="GO:0051301">
    <property type="term" value="P:cell division"/>
    <property type="evidence" value="ECO:0007669"/>
    <property type="project" value="UniProtKB-KW"/>
</dbReference>
<dbReference type="PANTHER" id="PTHR42698">
    <property type="entry name" value="GTPASE ERA"/>
    <property type="match status" value="1"/>
</dbReference>
<dbReference type="GO" id="GO:0005525">
    <property type="term" value="F:GTP binding"/>
    <property type="evidence" value="ECO:0007669"/>
    <property type="project" value="InterPro"/>
</dbReference>
<dbReference type="GO" id="GO:0019843">
    <property type="term" value="F:rRNA binding"/>
    <property type="evidence" value="ECO:0007669"/>
    <property type="project" value="TreeGrafter"/>
</dbReference>
<dbReference type="Gene3D" id="3.40.50.300">
    <property type="entry name" value="P-loop containing nucleotide triphosphate hydrolases"/>
    <property type="match status" value="1"/>
</dbReference>
<gene>
    <name evidence="4" type="ORF">SAMN04487766_11172</name>
</gene>
<keyword evidence="4" id="KW-0131">Cell cycle</keyword>
<evidence type="ECO:0000259" key="3">
    <source>
        <dbReference type="Pfam" id="PF01926"/>
    </source>
</evidence>
<dbReference type="InterPro" id="IPR006073">
    <property type="entry name" value="GTP-bd"/>
</dbReference>
<keyword evidence="2" id="KW-1133">Transmembrane helix</keyword>
<evidence type="ECO:0000256" key="2">
    <source>
        <dbReference type="SAM" id="Phobius"/>
    </source>
</evidence>
<dbReference type="RefSeq" id="WP_092611585.1">
    <property type="nucleotide sequence ID" value="NZ_FNHU01000011.1"/>
</dbReference>
<keyword evidence="2" id="KW-0472">Membrane</keyword>
<protein>
    <submittedName>
        <fullName evidence="4">GTP-binding protein EngB required for normal cell division</fullName>
    </submittedName>
</protein>
<keyword evidence="4" id="KW-0132">Cell division</keyword>
<feature type="domain" description="G" evidence="3">
    <location>
        <begin position="61"/>
        <end position="182"/>
    </location>
</feature>
<dbReference type="AlphaFoldDB" id="A0A1G9Y5Q5"/>
<feature type="transmembrane region" description="Helical" evidence="2">
    <location>
        <begin position="449"/>
        <end position="467"/>
    </location>
</feature>
<reference evidence="4 5" key="1">
    <citation type="submission" date="2016-10" db="EMBL/GenBank/DDBJ databases">
        <authorList>
            <person name="de Groot N.N."/>
        </authorList>
    </citation>
    <scope>NUCLEOTIDE SEQUENCE [LARGE SCALE GENOMIC DNA]</scope>
    <source>
        <strain evidence="4 5">KPR-7B</strain>
    </source>
</reference>
<proteinExistence type="predicted"/>
<dbReference type="GO" id="GO:0043024">
    <property type="term" value="F:ribosomal small subunit binding"/>
    <property type="evidence" value="ECO:0007669"/>
    <property type="project" value="TreeGrafter"/>
</dbReference>
<dbReference type="GO" id="GO:0005829">
    <property type="term" value="C:cytosol"/>
    <property type="evidence" value="ECO:0007669"/>
    <property type="project" value="TreeGrafter"/>
</dbReference>
<feature type="compositionally biased region" description="Low complexity" evidence="1">
    <location>
        <begin position="367"/>
        <end position="377"/>
    </location>
</feature>
<dbReference type="Proteomes" id="UP000199671">
    <property type="component" value="Unassembled WGS sequence"/>
</dbReference>
<feature type="transmembrane region" description="Helical" evidence="2">
    <location>
        <begin position="487"/>
        <end position="512"/>
    </location>
</feature>
<dbReference type="EMBL" id="FNHU01000011">
    <property type="protein sequence ID" value="SDN04350.1"/>
    <property type="molecule type" value="Genomic_DNA"/>
</dbReference>
<sequence length="579" mass="61343">MRSRPRAAAGGGAVGEDPLARLARLVEIGDDLLPVDVIEPARALLERAGKRRLIAPGVNVVALLGATGSGKSSLFNAICGAQLSPTAVTRPTTTHPLAALPASPSPETAGAVGRLLDWLGVHERVRLPETPAWGPAAVGVGESTVLLDLPDIDSDIRGHRAVAERLAGLVDILVWVLDPEKYADAVIHHDFIAPMAEHAAVSVVALNQVDRLTETEREEAVRDLTALLAAEGLDGVDVVEVSARTGEGVQELRARIRAVADLEDVTQARLAADARTLAARARDVLRQEPADAPGPAEAAGVEALEAAARRAVGTDRVADAVGASMRLEAARRVGWLPLRWLSRLRQDPLRALHLGADVRRRRPPSPSREAPISRTSLPAPDAAADAALRAAVHAYTAQRTRHLPAVAQEQALDRLSAWAEQLYDRLDAAVGGTDLEQARRPRWWRAANALQVLLACAAVVGGCWLALLRVMDHYLLLPVDPPRWGHVPWPTVLLLGGLLVGLVLGVAGTSLARAGAARRRRRVGARLHRGVAEAVRTTLTDPLDQESARFEEVATLVDGLCAPPRRAYGSGGSGTVPAG</sequence>
<name>A0A1G9Y5Q5_9ACTO</name>
<accession>A0A1G9Y5Q5</accession>
<feature type="region of interest" description="Disordered" evidence="1">
    <location>
        <begin position="355"/>
        <end position="377"/>
    </location>
</feature>
<dbReference type="InterPro" id="IPR005662">
    <property type="entry name" value="GTPase_Era-like"/>
</dbReference>